<accession>A0A368GJF5</accession>
<dbReference type="Gene3D" id="3.40.33.10">
    <property type="entry name" value="CAP"/>
    <property type="match status" value="1"/>
</dbReference>
<feature type="domain" description="SCP" evidence="2">
    <location>
        <begin position="53"/>
        <end position="190"/>
    </location>
</feature>
<keyword evidence="4" id="KW-1185">Reference proteome</keyword>
<evidence type="ECO:0000259" key="2">
    <source>
        <dbReference type="Pfam" id="PF00188"/>
    </source>
</evidence>
<evidence type="ECO:0000256" key="1">
    <source>
        <dbReference type="SAM" id="SignalP"/>
    </source>
</evidence>
<proteinExistence type="predicted"/>
<dbReference type="Pfam" id="PF00188">
    <property type="entry name" value="CAP"/>
    <property type="match status" value="1"/>
</dbReference>
<organism evidence="3 4">
    <name type="scientific">Ancylostoma caninum</name>
    <name type="common">Dog hookworm</name>
    <dbReference type="NCBI Taxonomy" id="29170"/>
    <lineage>
        <taxon>Eukaryota</taxon>
        <taxon>Metazoa</taxon>
        <taxon>Ecdysozoa</taxon>
        <taxon>Nematoda</taxon>
        <taxon>Chromadorea</taxon>
        <taxon>Rhabditida</taxon>
        <taxon>Rhabditina</taxon>
        <taxon>Rhabditomorpha</taxon>
        <taxon>Strongyloidea</taxon>
        <taxon>Ancylostomatidae</taxon>
        <taxon>Ancylostomatinae</taxon>
        <taxon>Ancylostoma</taxon>
    </lineage>
</organism>
<dbReference type="OrthoDB" id="5802004at2759"/>
<sequence length="224" mass="24622">MNTILQVILVAILHLTLCQDYEEVPYCKNGGKALMEDVISHTIDSINKNVRYRLQKGTQLNGPTTSGPKFLPKAKKLDDLKWSCDLELEAMKLLGDNCLETPPAAPVGKTGLFFKFDNEEDLSYVTAISAWLEEIDNAPLSDAATAGAAVTYQGDAKTANFANLIREDITEIACAQAHCKQGGEKYRAYCLLNKPSTVYSWIELGITTDASRPLNKGDVLYQKA</sequence>
<evidence type="ECO:0000313" key="4">
    <source>
        <dbReference type="Proteomes" id="UP000252519"/>
    </source>
</evidence>
<dbReference type="EMBL" id="JOJR01000127">
    <property type="protein sequence ID" value="RCN44512.1"/>
    <property type="molecule type" value="Genomic_DNA"/>
</dbReference>
<dbReference type="Proteomes" id="UP000252519">
    <property type="component" value="Unassembled WGS sequence"/>
</dbReference>
<comment type="caution">
    <text evidence="3">The sequence shown here is derived from an EMBL/GenBank/DDBJ whole genome shotgun (WGS) entry which is preliminary data.</text>
</comment>
<dbReference type="InterPro" id="IPR035940">
    <property type="entry name" value="CAP_sf"/>
</dbReference>
<dbReference type="SUPFAM" id="SSF55797">
    <property type="entry name" value="PR-1-like"/>
    <property type="match status" value="1"/>
</dbReference>
<protein>
    <submittedName>
        <fullName evidence="3">SCP-like protein</fullName>
    </submittedName>
</protein>
<dbReference type="AlphaFoldDB" id="A0A368GJF5"/>
<feature type="signal peptide" evidence="1">
    <location>
        <begin position="1"/>
        <end position="18"/>
    </location>
</feature>
<name>A0A368GJF5_ANCCA</name>
<gene>
    <name evidence="3" type="ORF">ANCCAN_09503</name>
</gene>
<evidence type="ECO:0000313" key="3">
    <source>
        <dbReference type="EMBL" id="RCN44512.1"/>
    </source>
</evidence>
<dbReference type="InterPro" id="IPR014044">
    <property type="entry name" value="CAP_dom"/>
</dbReference>
<feature type="chain" id="PRO_5016820005" evidence="1">
    <location>
        <begin position="19"/>
        <end position="224"/>
    </location>
</feature>
<reference evidence="3 4" key="1">
    <citation type="submission" date="2014-10" db="EMBL/GenBank/DDBJ databases">
        <title>Draft genome of the hookworm Ancylostoma caninum.</title>
        <authorList>
            <person name="Mitreva M."/>
        </authorList>
    </citation>
    <scope>NUCLEOTIDE SEQUENCE [LARGE SCALE GENOMIC DNA]</scope>
    <source>
        <strain evidence="3 4">Baltimore</strain>
    </source>
</reference>
<keyword evidence="1" id="KW-0732">Signal</keyword>